<evidence type="ECO:0000256" key="5">
    <source>
        <dbReference type="ARBA" id="ARBA00023267"/>
    </source>
</evidence>
<evidence type="ECO:0000256" key="2">
    <source>
        <dbReference type="ARBA" id="ARBA00022598"/>
    </source>
</evidence>
<feature type="domain" description="Biotin carboxylation" evidence="9">
    <location>
        <begin position="77"/>
        <end position="539"/>
    </location>
</feature>
<dbReference type="GO" id="GO:0046872">
    <property type="term" value="F:metal ion binding"/>
    <property type="evidence" value="ECO:0007669"/>
    <property type="project" value="InterPro"/>
</dbReference>
<dbReference type="InterPro" id="IPR050856">
    <property type="entry name" value="Biotin_carboxylase_complex"/>
</dbReference>
<dbReference type="FunFam" id="3.40.50.20:FF:000010">
    <property type="entry name" value="Propionyl-CoA carboxylase subunit alpha"/>
    <property type="match status" value="1"/>
</dbReference>
<evidence type="ECO:0000313" key="11">
    <source>
        <dbReference type="Proteomes" id="UP000759537"/>
    </source>
</evidence>
<reference evidence="10" key="1">
    <citation type="submission" date="2019-10" db="EMBL/GenBank/DDBJ databases">
        <authorList>
            <consortium name="DOE Joint Genome Institute"/>
            <person name="Kuo A."/>
            <person name="Miyauchi S."/>
            <person name="Kiss E."/>
            <person name="Drula E."/>
            <person name="Kohler A."/>
            <person name="Sanchez-Garcia M."/>
            <person name="Andreopoulos B."/>
            <person name="Barry K.W."/>
            <person name="Bonito G."/>
            <person name="Buee M."/>
            <person name="Carver A."/>
            <person name="Chen C."/>
            <person name="Cichocki N."/>
            <person name="Clum A."/>
            <person name="Culley D."/>
            <person name="Crous P.W."/>
            <person name="Fauchery L."/>
            <person name="Girlanda M."/>
            <person name="Hayes R."/>
            <person name="Keri Z."/>
            <person name="LaButti K."/>
            <person name="Lipzen A."/>
            <person name="Lombard V."/>
            <person name="Magnuson J."/>
            <person name="Maillard F."/>
            <person name="Morin E."/>
            <person name="Murat C."/>
            <person name="Nolan M."/>
            <person name="Ohm R."/>
            <person name="Pangilinan J."/>
            <person name="Pereira M."/>
            <person name="Perotto S."/>
            <person name="Peter M."/>
            <person name="Riley R."/>
            <person name="Sitrit Y."/>
            <person name="Stielow B."/>
            <person name="Szollosi G."/>
            <person name="Zifcakova L."/>
            <person name="Stursova M."/>
            <person name="Spatafora J.W."/>
            <person name="Tedersoo L."/>
            <person name="Vaario L.-M."/>
            <person name="Yamada A."/>
            <person name="Yan M."/>
            <person name="Wang P."/>
            <person name="Xu J."/>
            <person name="Bruns T."/>
            <person name="Baldrian P."/>
            <person name="Vilgalys R."/>
            <person name="Henrissat B."/>
            <person name="Grigoriev I.V."/>
            <person name="Hibbett D."/>
            <person name="Nagy L.G."/>
            <person name="Martin F.M."/>
        </authorList>
    </citation>
    <scope>NUCLEOTIDE SEQUENCE</scope>
    <source>
        <strain evidence="10">Prilba</strain>
    </source>
</reference>
<reference evidence="10" key="2">
    <citation type="journal article" date="2020" name="Nat. Commun.">
        <title>Large-scale genome sequencing of mycorrhizal fungi provides insights into the early evolution of symbiotic traits.</title>
        <authorList>
            <person name="Miyauchi S."/>
            <person name="Kiss E."/>
            <person name="Kuo A."/>
            <person name="Drula E."/>
            <person name="Kohler A."/>
            <person name="Sanchez-Garcia M."/>
            <person name="Morin E."/>
            <person name="Andreopoulos B."/>
            <person name="Barry K.W."/>
            <person name="Bonito G."/>
            <person name="Buee M."/>
            <person name="Carver A."/>
            <person name="Chen C."/>
            <person name="Cichocki N."/>
            <person name="Clum A."/>
            <person name="Culley D."/>
            <person name="Crous P.W."/>
            <person name="Fauchery L."/>
            <person name="Girlanda M."/>
            <person name="Hayes R.D."/>
            <person name="Keri Z."/>
            <person name="LaButti K."/>
            <person name="Lipzen A."/>
            <person name="Lombard V."/>
            <person name="Magnuson J."/>
            <person name="Maillard F."/>
            <person name="Murat C."/>
            <person name="Nolan M."/>
            <person name="Ohm R.A."/>
            <person name="Pangilinan J."/>
            <person name="Pereira M.F."/>
            <person name="Perotto S."/>
            <person name="Peter M."/>
            <person name="Pfister S."/>
            <person name="Riley R."/>
            <person name="Sitrit Y."/>
            <person name="Stielow J.B."/>
            <person name="Szollosi G."/>
            <person name="Zifcakova L."/>
            <person name="Stursova M."/>
            <person name="Spatafora J.W."/>
            <person name="Tedersoo L."/>
            <person name="Vaario L.M."/>
            <person name="Yamada A."/>
            <person name="Yan M."/>
            <person name="Wang P."/>
            <person name="Xu J."/>
            <person name="Bruns T."/>
            <person name="Baldrian P."/>
            <person name="Vilgalys R."/>
            <person name="Dunand C."/>
            <person name="Henrissat B."/>
            <person name="Grigoriev I.V."/>
            <person name="Hibbett D."/>
            <person name="Nagy L.G."/>
            <person name="Martin F.M."/>
        </authorList>
    </citation>
    <scope>NUCLEOTIDE SEQUENCE</scope>
    <source>
        <strain evidence="10">Prilba</strain>
    </source>
</reference>
<dbReference type="SUPFAM" id="SSF52440">
    <property type="entry name" value="PreATP-grasp domain"/>
    <property type="match status" value="1"/>
</dbReference>
<dbReference type="OrthoDB" id="196847at2759"/>
<dbReference type="InterPro" id="IPR011053">
    <property type="entry name" value="Single_hybrid_motif"/>
</dbReference>
<dbReference type="SUPFAM" id="SSF56059">
    <property type="entry name" value="Glutathione synthetase ATP-binding domain-like"/>
    <property type="match status" value="1"/>
</dbReference>
<dbReference type="AlphaFoldDB" id="A0A9P5TA72"/>
<dbReference type="Gene3D" id="2.40.50.100">
    <property type="match status" value="1"/>
</dbReference>
<dbReference type="PANTHER" id="PTHR18866">
    <property type="entry name" value="CARBOXYLASE:PYRUVATE/ACETYL-COA/PROPIONYL-COA CARBOXYLASE"/>
    <property type="match status" value="1"/>
</dbReference>
<dbReference type="PANTHER" id="PTHR18866:SF33">
    <property type="entry name" value="METHYLCROTONOYL-COA CARBOXYLASE SUBUNIT ALPHA, MITOCHONDRIAL-RELATED"/>
    <property type="match status" value="1"/>
</dbReference>
<evidence type="ECO:0000313" key="10">
    <source>
        <dbReference type="EMBL" id="KAF8481569.1"/>
    </source>
</evidence>
<evidence type="ECO:0000256" key="1">
    <source>
        <dbReference type="ARBA" id="ARBA00001953"/>
    </source>
</evidence>
<keyword evidence="11" id="KW-1185">Reference proteome</keyword>
<dbReference type="InterPro" id="IPR011761">
    <property type="entry name" value="ATP-grasp"/>
</dbReference>
<evidence type="ECO:0000256" key="4">
    <source>
        <dbReference type="ARBA" id="ARBA00022840"/>
    </source>
</evidence>
<keyword evidence="3 6" id="KW-0547">Nucleotide-binding</keyword>
<accession>A0A9P5TA72</accession>
<keyword evidence="4 6" id="KW-0067">ATP-binding</keyword>
<dbReference type="Gene3D" id="3.30.1490.20">
    <property type="entry name" value="ATP-grasp fold, A domain"/>
    <property type="match status" value="1"/>
</dbReference>
<dbReference type="PROSITE" id="PS50975">
    <property type="entry name" value="ATP_GRASP"/>
    <property type="match status" value="1"/>
</dbReference>
<dbReference type="SUPFAM" id="SSF51246">
    <property type="entry name" value="Rudiment single hybrid motif"/>
    <property type="match status" value="1"/>
</dbReference>
<dbReference type="CDD" id="cd06850">
    <property type="entry name" value="biotinyl_domain"/>
    <property type="match status" value="1"/>
</dbReference>
<keyword evidence="2" id="KW-0436">Ligase</keyword>
<dbReference type="InterPro" id="IPR005479">
    <property type="entry name" value="CPAse_ATP-bd"/>
</dbReference>
<keyword evidence="5" id="KW-0092">Biotin</keyword>
<dbReference type="InterPro" id="IPR005482">
    <property type="entry name" value="Biotin_COase_C"/>
</dbReference>
<dbReference type="SUPFAM" id="SSF51230">
    <property type="entry name" value="Single hybrid motif"/>
    <property type="match status" value="1"/>
</dbReference>
<evidence type="ECO:0000259" key="8">
    <source>
        <dbReference type="PROSITE" id="PS50975"/>
    </source>
</evidence>
<dbReference type="Gene3D" id="3.30.700.40">
    <property type="match status" value="1"/>
</dbReference>
<dbReference type="FunFam" id="3.30.1490.20:FF:000003">
    <property type="entry name" value="acetyl-CoA carboxylase isoform X1"/>
    <property type="match status" value="1"/>
</dbReference>
<dbReference type="GO" id="GO:0004485">
    <property type="term" value="F:methylcrotonoyl-CoA carboxylase activity"/>
    <property type="evidence" value="ECO:0007669"/>
    <property type="project" value="TreeGrafter"/>
</dbReference>
<dbReference type="InterPro" id="IPR011764">
    <property type="entry name" value="Biotin_carboxylation_dom"/>
</dbReference>
<dbReference type="InterPro" id="IPR011054">
    <property type="entry name" value="Rudment_hybrid_motif"/>
</dbReference>
<dbReference type="Gene3D" id="3.30.470.20">
    <property type="entry name" value="ATP-grasp fold, B domain"/>
    <property type="match status" value="1"/>
</dbReference>
<dbReference type="InterPro" id="IPR016185">
    <property type="entry name" value="PreATP-grasp_dom_sf"/>
</dbReference>
<dbReference type="InterPro" id="IPR013815">
    <property type="entry name" value="ATP_grasp_subdomain_1"/>
</dbReference>
<dbReference type="Pfam" id="PF02786">
    <property type="entry name" value="CPSase_L_D2"/>
    <property type="match status" value="1"/>
</dbReference>
<evidence type="ECO:0000259" key="9">
    <source>
        <dbReference type="PROSITE" id="PS50979"/>
    </source>
</evidence>
<feature type="domain" description="Lipoyl-binding" evidence="7">
    <location>
        <begin position="717"/>
        <end position="792"/>
    </location>
</feature>
<dbReference type="PROSITE" id="PS50968">
    <property type="entry name" value="BIOTINYL_LIPOYL"/>
    <property type="match status" value="1"/>
</dbReference>
<dbReference type="Gene3D" id="3.40.50.20">
    <property type="match status" value="1"/>
</dbReference>
<dbReference type="FunFam" id="3.30.470.20:FF:000028">
    <property type="entry name" value="Methylcrotonoyl-CoA carboxylase subunit alpha, mitochondrial"/>
    <property type="match status" value="1"/>
</dbReference>
<name>A0A9P5TA72_9AGAM</name>
<dbReference type="Pfam" id="PF02785">
    <property type="entry name" value="Biotin_carb_C"/>
    <property type="match status" value="1"/>
</dbReference>
<dbReference type="Proteomes" id="UP000759537">
    <property type="component" value="Unassembled WGS sequence"/>
</dbReference>
<organism evidence="10 11">
    <name type="scientific">Russula ochroleuca</name>
    <dbReference type="NCBI Taxonomy" id="152965"/>
    <lineage>
        <taxon>Eukaryota</taxon>
        <taxon>Fungi</taxon>
        <taxon>Dikarya</taxon>
        <taxon>Basidiomycota</taxon>
        <taxon>Agaricomycotina</taxon>
        <taxon>Agaricomycetes</taxon>
        <taxon>Russulales</taxon>
        <taxon>Russulaceae</taxon>
        <taxon>Russula</taxon>
    </lineage>
</organism>
<comment type="cofactor">
    <cofactor evidence="1">
        <name>biotin</name>
        <dbReference type="ChEBI" id="CHEBI:57586"/>
    </cofactor>
</comment>
<dbReference type="InterPro" id="IPR000089">
    <property type="entry name" value="Biotin_lipoyl"/>
</dbReference>
<dbReference type="PROSITE" id="PS50979">
    <property type="entry name" value="BC"/>
    <property type="match status" value="1"/>
</dbReference>
<dbReference type="GO" id="GO:0005739">
    <property type="term" value="C:mitochondrion"/>
    <property type="evidence" value="ECO:0007669"/>
    <property type="project" value="TreeGrafter"/>
</dbReference>
<evidence type="ECO:0000256" key="3">
    <source>
        <dbReference type="ARBA" id="ARBA00022741"/>
    </source>
</evidence>
<dbReference type="GO" id="GO:0005524">
    <property type="term" value="F:ATP binding"/>
    <property type="evidence" value="ECO:0007669"/>
    <property type="project" value="UniProtKB-UniRule"/>
</dbReference>
<dbReference type="Pfam" id="PF00364">
    <property type="entry name" value="Biotin_lipoyl"/>
    <property type="match status" value="1"/>
</dbReference>
<gene>
    <name evidence="10" type="ORF">DFH94DRAFT_666033</name>
</gene>
<comment type="caution">
    <text evidence="10">The sequence shown here is derived from an EMBL/GenBank/DDBJ whole genome shotgun (WGS) entry which is preliminary data.</text>
</comment>
<dbReference type="SMART" id="SM00878">
    <property type="entry name" value="Biotin_carb_C"/>
    <property type="match status" value="1"/>
</dbReference>
<evidence type="ECO:0000259" key="7">
    <source>
        <dbReference type="PROSITE" id="PS50968"/>
    </source>
</evidence>
<evidence type="ECO:0000256" key="6">
    <source>
        <dbReference type="PROSITE-ProRule" id="PRU00409"/>
    </source>
</evidence>
<protein>
    <submittedName>
        <fullName evidence="10">Carbamoyl-phosphate synthase L chain, ATP binding domain-containing protein</fullName>
    </submittedName>
</protein>
<feature type="domain" description="ATP-grasp" evidence="8">
    <location>
        <begin position="196"/>
        <end position="394"/>
    </location>
</feature>
<sequence length="802" mass="85714">MISSRTSATAGARVISRAIPRSNVVRFSTTSSHRVFNACQPAAGSSRKLLKNLESPLRVRGFATTSEPLDFPARKPHFDKILIANRGEIACRVIRTAKRLGIRTVAVYSEVDADSLHVKMADEAFCIGPAQSSESYLRIDKIIEVCHRSGAQAVHPGYGFLSENANFAEQLDKEGITFIGPPASAITSMGSKSESKTIMTNAGVPCIPGYHGTNQDPEHLLSEAQKIGFPVLIKAVHGGGGKGMRTVHSPSSFLDALESAQREALKGFGNATVLVEKFIERPRHVEVQVFADSAGNTVSLWERDCSVQRRNQKIIEEAPAPGLSSELRTDLGAKAAAAAKAVNYVGAGTVEFIFDIDTDMFFFMEMNTRLQVEHPVTEMITGLDLVEWQLEVAAGNSLPLSQSEIPMVGHAFEARIYAENPRNDFLPDSGRLLHLAAPTPTHVFAPPAAAASRYVAPAIRVEQGFGAGAQIGVFYDPMIAKLVVHGADRTEALRTLRAALEEYQVVGVTTNIPFLRALASHPAFIAARVETGFIPKYRDQLLPPLTEPPPELLAQAALFLILRDLQQQLPSTPGAGATTTPWTRLAARRFGGDVHTRTFSLETEAGSTASLTILTHPRPAANGGGLIYDITVQQSTNTTSTGATTEFRDVSATLLSPTVLSATLAGALKRATIVPQTQVHGAAGAERLHIFSGAHAVTVLLRPPAWAAAEEALSADARSVAGRGALRAPMPSLVVEVRVAVGERVEKGQVVVVLESMKTETVLRAPVDGIVKAVGCAKGEMVEEGKELVGIEENEENQGSGN</sequence>
<proteinExistence type="predicted"/>
<dbReference type="InterPro" id="IPR005481">
    <property type="entry name" value="BC-like_N"/>
</dbReference>
<dbReference type="Pfam" id="PF00289">
    <property type="entry name" value="Biotin_carb_N"/>
    <property type="match status" value="1"/>
</dbReference>
<dbReference type="PROSITE" id="PS00867">
    <property type="entry name" value="CPSASE_2"/>
    <property type="match status" value="1"/>
</dbReference>
<dbReference type="EMBL" id="WHVB01000006">
    <property type="protein sequence ID" value="KAF8481569.1"/>
    <property type="molecule type" value="Genomic_DNA"/>
</dbReference>